<reference evidence="1" key="1">
    <citation type="journal article" date="2014" name="Front. Microbiol.">
        <title>High frequency of phylogenetically diverse reductive dehalogenase-homologous genes in deep subseafloor sedimentary metagenomes.</title>
        <authorList>
            <person name="Kawai M."/>
            <person name="Futagami T."/>
            <person name="Toyoda A."/>
            <person name="Takaki Y."/>
            <person name="Nishi S."/>
            <person name="Hori S."/>
            <person name="Arai W."/>
            <person name="Tsubouchi T."/>
            <person name="Morono Y."/>
            <person name="Uchiyama I."/>
            <person name="Ito T."/>
            <person name="Fujiyama A."/>
            <person name="Inagaki F."/>
            <person name="Takami H."/>
        </authorList>
    </citation>
    <scope>NUCLEOTIDE SEQUENCE</scope>
    <source>
        <strain evidence="1">Expedition CK06-06</strain>
    </source>
</reference>
<evidence type="ECO:0000313" key="1">
    <source>
        <dbReference type="EMBL" id="GAG23422.1"/>
    </source>
</evidence>
<dbReference type="EMBL" id="BARS01037181">
    <property type="protein sequence ID" value="GAG23422.1"/>
    <property type="molecule type" value="Genomic_DNA"/>
</dbReference>
<accession>X0WJL9</accession>
<name>X0WJL9_9ZZZZ</name>
<dbReference type="AlphaFoldDB" id="X0WJL9"/>
<proteinExistence type="predicted"/>
<comment type="caution">
    <text evidence="1">The sequence shown here is derived from an EMBL/GenBank/DDBJ whole genome shotgun (WGS) entry which is preliminary data.</text>
</comment>
<sequence length="131" mass="15808">MRGKKALIRTEWMVYSRNKCEWEEITSRNLTFCPSTLMRMENPAWGGNSLDIKLRLSLYNRSIKGGQRIYLYRPKQYSSIYWDTLKSRISHQHNTLYHNSRCFLIQLLEDLKIDITTKPRRFYLLVERKGE</sequence>
<protein>
    <submittedName>
        <fullName evidence="1">Uncharacterized protein</fullName>
    </submittedName>
</protein>
<gene>
    <name evidence="1" type="ORF">S01H1_57046</name>
</gene>
<organism evidence="1">
    <name type="scientific">marine sediment metagenome</name>
    <dbReference type="NCBI Taxonomy" id="412755"/>
    <lineage>
        <taxon>unclassified sequences</taxon>
        <taxon>metagenomes</taxon>
        <taxon>ecological metagenomes</taxon>
    </lineage>
</organism>